<evidence type="ECO:0000313" key="4">
    <source>
        <dbReference type="EMBL" id="RKN39568.1"/>
    </source>
</evidence>
<evidence type="ECO:0000256" key="1">
    <source>
        <dbReference type="SAM" id="MobiDB-lite"/>
    </source>
</evidence>
<feature type="transmembrane region" description="Helical" evidence="2">
    <location>
        <begin position="50"/>
        <end position="68"/>
    </location>
</feature>
<dbReference type="Pfam" id="PF18183">
    <property type="entry name" value="SLATT_2"/>
    <property type="match status" value="1"/>
</dbReference>
<dbReference type="EMBL" id="RBAL01000013">
    <property type="protein sequence ID" value="RKN39568.1"/>
    <property type="molecule type" value="Genomic_DNA"/>
</dbReference>
<keyword evidence="2" id="KW-0812">Transmembrane</keyword>
<reference evidence="4 5" key="1">
    <citation type="journal article" date="2014" name="Int. J. Syst. Evol. Microbiol.">
        <title>Streptomyces hoynatensis sp. nov., isolated from deep marine sediment.</title>
        <authorList>
            <person name="Veyisoglu A."/>
            <person name="Sahin N."/>
        </authorList>
    </citation>
    <scope>NUCLEOTIDE SEQUENCE [LARGE SCALE GENOMIC DNA]</scope>
    <source>
        <strain evidence="4 5">KCTC 29097</strain>
    </source>
</reference>
<keyword evidence="5" id="KW-1185">Reference proteome</keyword>
<dbReference type="Proteomes" id="UP000272474">
    <property type="component" value="Unassembled WGS sequence"/>
</dbReference>
<protein>
    <submittedName>
        <fullName evidence="4">SLATT domain-containing protein</fullName>
    </submittedName>
</protein>
<dbReference type="AlphaFoldDB" id="A0A3A9YU62"/>
<gene>
    <name evidence="4" type="ORF">D7294_21430</name>
</gene>
<keyword evidence="2" id="KW-1133">Transmembrane helix</keyword>
<feature type="region of interest" description="Disordered" evidence="1">
    <location>
        <begin position="171"/>
        <end position="222"/>
    </location>
</feature>
<dbReference type="InterPro" id="IPR040688">
    <property type="entry name" value="SLATT_2"/>
</dbReference>
<accession>A0A3A9YU62</accession>
<keyword evidence="2" id="KW-0472">Membrane</keyword>
<comment type="caution">
    <text evidence="4">The sequence shown here is derived from an EMBL/GenBank/DDBJ whole genome shotgun (WGS) entry which is preliminary data.</text>
</comment>
<evidence type="ECO:0000256" key="2">
    <source>
        <dbReference type="SAM" id="Phobius"/>
    </source>
</evidence>
<dbReference type="NCBIfam" id="NF033633">
    <property type="entry name" value="SLATT_2"/>
    <property type="match status" value="1"/>
</dbReference>
<name>A0A3A9YU62_9ACTN</name>
<evidence type="ECO:0000313" key="5">
    <source>
        <dbReference type="Proteomes" id="UP000272474"/>
    </source>
</evidence>
<feature type="domain" description="SMODS and SLOG-associating 2TM effector" evidence="3">
    <location>
        <begin position="4"/>
        <end position="166"/>
    </location>
</feature>
<feature type="compositionally biased region" description="Low complexity" evidence="1">
    <location>
        <begin position="171"/>
        <end position="193"/>
    </location>
</feature>
<sequence length="222" mass="23849">MADGTHLPPGAWAEPGDRLGELYARAEAEALRSVAWYLSVRRRKRRAARALRLGTVLGAALGVALPLFGLGRPGHLALLGAAACLGCDRYLGVTSGWLRSVDTAQAIRRRLERLRYEWAAELLGPCDGLVGEAAERRLGVLRRFSEDVTELVRAETATWMREFGAPVGAAPPLAAAGQAAPGARPEPQAQEPPARFRFPGDPHLRPSMPRQRPPESGPGGQT</sequence>
<proteinExistence type="predicted"/>
<organism evidence="4 5">
    <name type="scientific">Streptomyces hoynatensis</name>
    <dbReference type="NCBI Taxonomy" id="1141874"/>
    <lineage>
        <taxon>Bacteria</taxon>
        <taxon>Bacillati</taxon>
        <taxon>Actinomycetota</taxon>
        <taxon>Actinomycetes</taxon>
        <taxon>Kitasatosporales</taxon>
        <taxon>Streptomycetaceae</taxon>
        <taxon>Streptomyces</taxon>
    </lineage>
</organism>
<evidence type="ECO:0000259" key="3">
    <source>
        <dbReference type="Pfam" id="PF18183"/>
    </source>
</evidence>
<dbReference type="OrthoDB" id="4536877at2"/>